<name>A0AA90NR83_9GAMM</name>
<dbReference type="AlphaFoldDB" id="A0AA90NR83"/>
<dbReference type="EC" id="3.4.-.-" evidence="4"/>
<dbReference type="PANTHER" id="PTHR21666">
    <property type="entry name" value="PEPTIDASE-RELATED"/>
    <property type="match status" value="1"/>
</dbReference>
<keyword evidence="5" id="KW-1185">Reference proteome</keyword>
<keyword evidence="4" id="KW-0378">Hydrolase</keyword>
<dbReference type="Pfam" id="PF01551">
    <property type="entry name" value="Peptidase_M23"/>
    <property type="match status" value="1"/>
</dbReference>
<evidence type="ECO:0000313" key="4">
    <source>
        <dbReference type="EMBL" id="MDP0589054.1"/>
    </source>
</evidence>
<proteinExistence type="predicted"/>
<dbReference type="GO" id="GO:0004222">
    <property type="term" value="F:metalloendopeptidase activity"/>
    <property type="evidence" value="ECO:0007669"/>
    <property type="project" value="TreeGrafter"/>
</dbReference>
<feature type="transmembrane region" description="Helical" evidence="2">
    <location>
        <begin position="21"/>
        <end position="43"/>
    </location>
</feature>
<dbReference type="InterPro" id="IPR050570">
    <property type="entry name" value="Cell_wall_metabolism_enzyme"/>
</dbReference>
<feature type="domain" description="M23ase beta-sheet core" evidence="3">
    <location>
        <begin position="207"/>
        <end position="300"/>
    </location>
</feature>
<sequence>MKIIIVKNGHAQALSFQISGLSFVFLTLLLFVVIVGISGVYGWTRASHDNLLTQEGLRNWQKALGDQKLGLASMRQDTERDLDALTLRLAELQGRITRLDAIGERLAMRANLNDGEFDFSDAPALGGPSESQELALLYSKPALIETIDQFALQVANRERQLDLLDSLLTSRTIYSDSFVAGRPVEKGWLSSRYGSRVDPFNGKTAWHGGVDFAGKHGERILSMAAGVVTYTGSRGGYGLLVEVSHGNGYVTRYGHNSTIDVHVGDVVDRGQSLARMGSSGRSTGPHVHVEVLKNGRAEDPIKYINRESIASQEVFK</sequence>
<evidence type="ECO:0000256" key="2">
    <source>
        <dbReference type="SAM" id="Phobius"/>
    </source>
</evidence>
<gene>
    <name evidence="4" type="ORF">QS748_07600</name>
</gene>
<comment type="caution">
    <text evidence="4">The sequence shown here is derived from an EMBL/GenBank/DDBJ whole genome shotgun (WGS) entry which is preliminary data.</text>
</comment>
<reference evidence="4 5" key="1">
    <citation type="journal article" date="2023" name="bioRxiv">
        <title>An intranuclear bacterial parasite of deep-sea mussels expresses apoptosis inhibitors acquired from its host.</title>
        <authorList>
            <person name="Gonzalez Porras M.A."/>
            <person name="Assie A."/>
            <person name="Tietjen M."/>
            <person name="Violette M."/>
            <person name="Kleiner M."/>
            <person name="Gruber-Vodicka H."/>
            <person name="Dubilier N."/>
            <person name="Leisch N."/>
        </authorList>
    </citation>
    <scope>NUCLEOTIDE SEQUENCE [LARGE SCALE GENOMIC DNA]</scope>
    <source>
        <strain evidence="4">IAP13</strain>
    </source>
</reference>
<organism evidence="4 5">
    <name type="scientific">Candidatus Endonucleibacter bathymodioli</name>
    <dbReference type="NCBI Taxonomy" id="539814"/>
    <lineage>
        <taxon>Bacteria</taxon>
        <taxon>Pseudomonadati</taxon>
        <taxon>Pseudomonadota</taxon>
        <taxon>Gammaproteobacteria</taxon>
        <taxon>Oceanospirillales</taxon>
        <taxon>Endozoicomonadaceae</taxon>
        <taxon>Candidatus Endonucleibacter</taxon>
    </lineage>
</organism>
<dbReference type="InterPro" id="IPR016047">
    <property type="entry name" value="M23ase_b-sheet_dom"/>
</dbReference>
<accession>A0AA90NR83</accession>
<dbReference type="SUPFAM" id="SSF51261">
    <property type="entry name" value="Duplicated hybrid motif"/>
    <property type="match status" value="1"/>
</dbReference>
<keyword evidence="2" id="KW-0472">Membrane</keyword>
<keyword evidence="1" id="KW-0175">Coiled coil</keyword>
<evidence type="ECO:0000313" key="5">
    <source>
        <dbReference type="Proteomes" id="UP001178148"/>
    </source>
</evidence>
<dbReference type="PANTHER" id="PTHR21666:SF291">
    <property type="entry name" value="STAGE II SPORULATION PROTEIN Q"/>
    <property type="match status" value="1"/>
</dbReference>
<dbReference type="FunFam" id="2.70.70.10:FF:000006">
    <property type="entry name" value="M23 family peptidase"/>
    <property type="match status" value="1"/>
</dbReference>
<keyword evidence="2" id="KW-0812">Transmembrane</keyword>
<evidence type="ECO:0000259" key="3">
    <source>
        <dbReference type="Pfam" id="PF01551"/>
    </source>
</evidence>
<feature type="coiled-coil region" evidence="1">
    <location>
        <begin position="75"/>
        <end position="102"/>
    </location>
</feature>
<dbReference type="CDD" id="cd12797">
    <property type="entry name" value="M23_peptidase"/>
    <property type="match status" value="1"/>
</dbReference>
<dbReference type="EMBL" id="JASXSV010000009">
    <property type="protein sequence ID" value="MDP0589054.1"/>
    <property type="molecule type" value="Genomic_DNA"/>
</dbReference>
<keyword evidence="2" id="KW-1133">Transmembrane helix</keyword>
<evidence type="ECO:0000256" key="1">
    <source>
        <dbReference type="SAM" id="Coils"/>
    </source>
</evidence>
<dbReference type="InterPro" id="IPR011055">
    <property type="entry name" value="Dup_hybrid_motif"/>
</dbReference>
<protein>
    <submittedName>
        <fullName evidence="4">M23 family metallopeptidase</fullName>
        <ecNumber evidence="4">3.4.-.-</ecNumber>
    </submittedName>
</protein>
<dbReference type="Proteomes" id="UP001178148">
    <property type="component" value="Unassembled WGS sequence"/>
</dbReference>
<dbReference type="Gene3D" id="2.70.70.10">
    <property type="entry name" value="Glucose Permease (Domain IIA)"/>
    <property type="match status" value="1"/>
</dbReference>